<protein>
    <submittedName>
        <fullName evidence="2">Uncharacterized protein</fullName>
    </submittedName>
</protein>
<reference evidence="3" key="1">
    <citation type="submission" date="2017-10" db="EMBL/GenBank/DDBJ databases">
        <authorList>
            <person name="Peters D.L."/>
        </authorList>
    </citation>
    <scope>NUCLEOTIDE SEQUENCE [LARGE SCALE GENOMIC DNA]</scope>
</reference>
<sequence>MPTPEIEQEGAVVNHPQGAGANAMTTMEKLVTGLLGLLSTSFLIILAVAIRRKNKEQGTEDFVWVMSNKTIERLNKEVEALQKENTLIRGQKNQFESAAAQAQARADIASQAADVARAAAVANMEEMNRLRRNWEKLLAYTHVLRSEMAKNNVSIPPEPEYE</sequence>
<accession>A0A2D2W2G2</accession>
<keyword evidence="3" id="KW-1185">Reference proteome</keyword>
<feature type="transmembrane region" description="Helical" evidence="1">
    <location>
        <begin position="30"/>
        <end position="50"/>
    </location>
</feature>
<evidence type="ECO:0000313" key="2">
    <source>
        <dbReference type="EMBL" id="ATS92334.1"/>
    </source>
</evidence>
<keyword evidence="1" id="KW-0472">Membrane</keyword>
<keyword evidence="1" id="KW-0812">Transmembrane</keyword>
<dbReference type="Proteomes" id="UP000241675">
    <property type="component" value="Segment"/>
</dbReference>
<gene>
    <name evidence="2" type="ORF">DLP05_031</name>
</gene>
<evidence type="ECO:0000313" key="3">
    <source>
        <dbReference type="Proteomes" id="UP000241675"/>
    </source>
</evidence>
<reference evidence="2 3" key="2">
    <citation type="submission" date="2017-11" db="EMBL/GenBank/DDBJ databases">
        <title>Lysogenic conversion of Stenotrophomonas maltophilia by temperate phage DLP4.</title>
        <authorList>
            <person name="Dennis J."/>
            <person name="Stothard P."/>
        </authorList>
    </citation>
    <scope>NUCLEOTIDE SEQUENCE [LARGE SCALE GENOMIC DNA]</scope>
</reference>
<evidence type="ECO:0000256" key="1">
    <source>
        <dbReference type="SAM" id="Phobius"/>
    </source>
</evidence>
<name>A0A2D2W2G2_9CAUD</name>
<organism evidence="2 3">
    <name type="scientific">Stenotrophomonas phage vB_SmaS_DLP_5</name>
    <dbReference type="NCBI Taxonomy" id="2044561"/>
    <lineage>
        <taxon>Viruses</taxon>
        <taxon>Duplodnaviria</taxon>
        <taxon>Heunggongvirae</taxon>
        <taxon>Uroviricota</taxon>
        <taxon>Caudoviricetes</taxon>
        <taxon>Delepquintavirus</taxon>
        <taxon>Delepquintavirus DLP5</taxon>
    </lineage>
</organism>
<dbReference type="EMBL" id="MG189906">
    <property type="protein sequence ID" value="ATS92334.1"/>
    <property type="molecule type" value="Genomic_DNA"/>
</dbReference>
<proteinExistence type="predicted"/>
<keyword evidence="1" id="KW-1133">Transmembrane helix</keyword>